<sequence length="405" mass="43665">MDTLGDRIASAVLSAYAELPNKSKPLGRCDASEWVPLSGIVLECREGAGGLTSVALGTGMKCLSRNKIPLAGGMVLHDSHAEVLAIRGLNCFLLEECKALLADKLFVSKFIRRRSQQEISHQSPQPFTLRESVLIHFYSSEAPCGDASMEVTMAAQDNPVPWTTLSLAPTSTTILASPTALLRGRQYFSELGFVRTKPGRADSSPTLSKSCSDKLSIRQVTSALLSPTTLLISPENAYISTVVLPTTPYYPTACARAFSATGRMAPLVGRRFDSGYKFSPFTVKTTNLEFEFSKRAVRTGAVGSNISAVWVRGRRIETLIGGVLQGRKQFSSGIKGASMLCKMLIWRLVQEVAEAEGVEGAGGDRYRSLKMGVKMATRNEAKEVARGVLGGWVRNGGDGFGSVRE</sequence>
<evidence type="ECO:0000313" key="3">
    <source>
        <dbReference type="Proteomes" id="UP001412239"/>
    </source>
</evidence>
<feature type="domain" description="A to I editase" evidence="1">
    <location>
        <begin position="55"/>
        <end position="353"/>
    </location>
</feature>
<dbReference type="PANTHER" id="PTHR47803">
    <property type="entry name" value="TRNA-SPECIFIC ADENOSINE DEAMINASE 1"/>
    <property type="match status" value="1"/>
</dbReference>
<dbReference type="EMBL" id="LN890983">
    <property type="protein sequence ID" value="CUS12824.1"/>
    <property type="molecule type" value="Genomic_DNA"/>
</dbReference>
<dbReference type="InterPro" id="IPR002466">
    <property type="entry name" value="A_deamin"/>
</dbReference>
<dbReference type="GO" id="GO:0002100">
    <property type="term" value="P:tRNA wobble adenosine to inosine editing"/>
    <property type="evidence" value="ECO:0007669"/>
    <property type="project" value="InterPro"/>
</dbReference>
<dbReference type="GO" id="GO:0003723">
    <property type="term" value="F:RNA binding"/>
    <property type="evidence" value="ECO:0007669"/>
    <property type="project" value="InterPro"/>
</dbReference>
<reference evidence="2" key="1">
    <citation type="submission" date="2015-10" db="EMBL/GenBank/DDBJ databases">
        <authorList>
            <person name="Regsiter A."/>
            <person name="william w."/>
        </authorList>
    </citation>
    <scope>NUCLEOTIDE SEQUENCE</scope>
    <source>
        <strain evidence="2">Montdore</strain>
    </source>
</reference>
<dbReference type="Pfam" id="PF02137">
    <property type="entry name" value="A_deamin"/>
    <property type="match status" value="1"/>
</dbReference>
<dbReference type="PROSITE" id="PS50141">
    <property type="entry name" value="A_DEAMIN_EDITASE"/>
    <property type="match status" value="1"/>
</dbReference>
<keyword evidence="3" id="KW-1185">Reference proteome</keyword>
<accession>A0A292Q089</accession>
<dbReference type="InterPro" id="IPR042935">
    <property type="entry name" value="Tad1"/>
</dbReference>
<dbReference type="AlphaFoldDB" id="A0A292Q089"/>
<protein>
    <recommendedName>
        <fullName evidence="1">A to I editase domain-containing protein</fullName>
    </recommendedName>
</protein>
<proteinExistence type="predicted"/>
<dbReference type="GO" id="GO:0043829">
    <property type="term" value="F:tRNA-specific adenosine-37 deaminase activity"/>
    <property type="evidence" value="ECO:0007669"/>
    <property type="project" value="TreeGrafter"/>
</dbReference>
<dbReference type="Proteomes" id="UP001412239">
    <property type="component" value="Unassembled WGS sequence"/>
</dbReference>
<organism evidence="2 3">
    <name type="scientific">Tuber aestivum</name>
    <name type="common">summer truffle</name>
    <dbReference type="NCBI Taxonomy" id="59557"/>
    <lineage>
        <taxon>Eukaryota</taxon>
        <taxon>Fungi</taxon>
        <taxon>Dikarya</taxon>
        <taxon>Ascomycota</taxon>
        <taxon>Pezizomycotina</taxon>
        <taxon>Pezizomycetes</taxon>
        <taxon>Pezizales</taxon>
        <taxon>Tuberaceae</taxon>
        <taxon>Tuber</taxon>
    </lineage>
</organism>
<evidence type="ECO:0000313" key="2">
    <source>
        <dbReference type="EMBL" id="CUS12824.1"/>
    </source>
</evidence>
<evidence type="ECO:0000259" key="1">
    <source>
        <dbReference type="PROSITE" id="PS50141"/>
    </source>
</evidence>
<dbReference type="PANTHER" id="PTHR47803:SF1">
    <property type="entry name" value="TRNA-SPECIFIC ADENOSINE DEAMINASE 1"/>
    <property type="match status" value="1"/>
</dbReference>
<gene>
    <name evidence="2" type="ORF">GSTUAT00003097001</name>
</gene>
<name>A0A292Q089_9PEZI</name>
<dbReference type="SMART" id="SM00552">
    <property type="entry name" value="ADEAMc"/>
    <property type="match status" value="1"/>
</dbReference>